<dbReference type="GO" id="GO:0003690">
    <property type="term" value="F:double-stranded DNA binding"/>
    <property type="evidence" value="ECO:0007669"/>
    <property type="project" value="TreeGrafter"/>
</dbReference>
<dbReference type="SMR" id="A0A6P6QM64"/>
<feature type="compositionally biased region" description="Polar residues" evidence="2">
    <location>
        <begin position="1"/>
        <end position="17"/>
    </location>
</feature>
<dbReference type="Gene3D" id="3.30.460.90">
    <property type="match status" value="1"/>
</dbReference>
<gene>
    <name evidence="6" type="primary">LOC113112671</name>
</gene>
<dbReference type="GO" id="GO:2000042">
    <property type="term" value="P:negative regulation of double-strand break repair via homologous recombination"/>
    <property type="evidence" value="ECO:0007669"/>
    <property type="project" value="TreeGrafter"/>
</dbReference>
<reference evidence="6" key="1">
    <citation type="submission" date="2025-08" db="UniProtKB">
        <authorList>
            <consortium name="RefSeq"/>
        </authorList>
    </citation>
    <scope>IDENTIFICATION</scope>
    <source>
        <strain evidence="6">Wakin</strain>
        <tissue evidence="6">Muscle</tissue>
    </source>
</reference>
<dbReference type="GO" id="GO:0006974">
    <property type="term" value="P:DNA damage response"/>
    <property type="evidence" value="ECO:0007669"/>
    <property type="project" value="TreeGrafter"/>
</dbReference>
<organism evidence="5 6">
    <name type="scientific">Carassius auratus</name>
    <name type="common">Goldfish</name>
    <dbReference type="NCBI Taxonomy" id="7957"/>
    <lineage>
        <taxon>Eukaryota</taxon>
        <taxon>Metazoa</taxon>
        <taxon>Chordata</taxon>
        <taxon>Craniata</taxon>
        <taxon>Vertebrata</taxon>
        <taxon>Euteleostomi</taxon>
        <taxon>Actinopterygii</taxon>
        <taxon>Neopterygii</taxon>
        <taxon>Teleostei</taxon>
        <taxon>Ostariophysi</taxon>
        <taxon>Cypriniformes</taxon>
        <taxon>Cyprinidae</taxon>
        <taxon>Cyprininae</taxon>
        <taxon>Carassius</taxon>
    </lineage>
</organism>
<feature type="region of interest" description="Disordered" evidence="2">
    <location>
        <begin position="1"/>
        <end position="245"/>
    </location>
</feature>
<dbReference type="GO" id="GO:0035861">
    <property type="term" value="C:site of double-strand break"/>
    <property type="evidence" value="ECO:0007669"/>
    <property type="project" value="TreeGrafter"/>
</dbReference>
<dbReference type="GO" id="GO:0061501">
    <property type="term" value="F:2',3'-cyclic GMP-AMP synthase activity"/>
    <property type="evidence" value="ECO:0007669"/>
    <property type="project" value="TreeGrafter"/>
</dbReference>
<dbReference type="GO" id="GO:0003682">
    <property type="term" value="F:chromatin binding"/>
    <property type="evidence" value="ECO:0007669"/>
    <property type="project" value="TreeGrafter"/>
</dbReference>
<dbReference type="RefSeq" id="XP_026134221.1">
    <property type="nucleotide sequence ID" value="XM_026278436.1"/>
</dbReference>
<comment type="similarity">
    <text evidence="1">Belongs to the mab-21 family.</text>
</comment>
<evidence type="ECO:0000259" key="4">
    <source>
        <dbReference type="Pfam" id="PF20266"/>
    </source>
</evidence>
<dbReference type="OrthoDB" id="6054650at2759"/>
<dbReference type="FunFam" id="1.10.1410.40:FF:000007">
    <property type="entry name" value="Cyclic GMP-AMP synthase"/>
    <property type="match status" value="1"/>
</dbReference>
<feature type="compositionally biased region" description="Polar residues" evidence="2">
    <location>
        <begin position="117"/>
        <end position="134"/>
    </location>
</feature>
<dbReference type="GO" id="GO:0002218">
    <property type="term" value="P:activation of innate immune response"/>
    <property type="evidence" value="ECO:0007669"/>
    <property type="project" value="TreeGrafter"/>
</dbReference>
<dbReference type="PANTHER" id="PTHR10656:SF35">
    <property type="entry name" value="CYCLIC GMP-AMP SYNTHASE"/>
    <property type="match status" value="1"/>
</dbReference>
<feature type="compositionally biased region" description="Basic residues" evidence="2">
    <location>
        <begin position="83"/>
        <end position="97"/>
    </location>
</feature>
<dbReference type="GO" id="GO:0005634">
    <property type="term" value="C:nucleus"/>
    <property type="evidence" value="ECO:0007669"/>
    <property type="project" value="TreeGrafter"/>
</dbReference>
<evidence type="ECO:0000256" key="2">
    <source>
        <dbReference type="SAM" id="MobiDB-lite"/>
    </source>
</evidence>
<dbReference type="GO" id="GO:0038001">
    <property type="term" value="P:paracrine signaling"/>
    <property type="evidence" value="ECO:0007669"/>
    <property type="project" value="TreeGrafter"/>
</dbReference>
<name>A0A6P6QM64_CARAU</name>
<protein>
    <submittedName>
        <fullName evidence="6">Cyclic GMP-AMP synthase-like</fullName>
    </submittedName>
</protein>
<dbReference type="Pfam" id="PF03281">
    <property type="entry name" value="Mab-21"/>
    <property type="match status" value="1"/>
</dbReference>
<dbReference type="GO" id="GO:0002230">
    <property type="term" value="P:positive regulation of defense response to virus by host"/>
    <property type="evidence" value="ECO:0007669"/>
    <property type="project" value="TreeGrafter"/>
</dbReference>
<dbReference type="Proteomes" id="UP000515129">
    <property type="component" value="Chromosome 13"/>
</dbReference>
<dbReference type="GO" id="GO:0071360">
    <property type="term" value="P:cellular response to exogenous dsRNA"/>
    <property type="evidence" value="ECO:0007669"/>
    <property type="project" value="TreeGrafter"/>
</dbReference>
<evidence type="ECO:0000259" key="3">
    <source>
        <dbReference type="Pfam" id="PF03281"/>
    </source>
</evidence>
<dbReference type="Gene3D" id="1.10.1410.40">
    <property type="match status" value="1"/>
</dbReference>
<feature type="compositionally biased region" description="Basic and acidic residues" evidence="2">
    <location>
        <begin position="179"/>
        <end position="203"/>
    </location>
</feature>
<dbReference type="PANTHER" id="PTHR10656">
    <property type="entry name" value="CELL FATE DETERMINING PROTEIN MAB21-RELATED"/>
    <property type="match status" value="1"/>
</dbReference>
<feature type="compositionally biased region" description="Basic and acidic residues" evidence="2">
    <location>
        <begin position="135"/>
        <end position="157"/>
    </location>
</feature>
<dbReference type="InterPro" id="IPR046903">
    <property type="entry name" value="Mab-21-like_nuc_Trfase"/>
</dbReference>
<keyword evidence="5" id="KW-1185">Reference proteome</keyword>
<proteinExistence type="inferred from homology"/>
<dbReference type="InterPro" id="IPR024810">
    <property type="entry name" value="MAB21L/cGLR"/>
</dbReference>
<dbReference type="AlphaFoldDB" id="A0A6P6QM64"/>
<dbReference type="KEGG" id="caua:113112671"/>
<dbReference type="GO" id="GO:0005829">
    <property type="term" value="C:cytosol"/>
    <property type="evidence" value="ECO:0007669"/>
    <property type="project" value="TreeGrafter"/>
</dbReference>
<accession>A0A6P6QM64</accession>
<dbReference type="Pfam" id="PF20266">
    <property type="entry name" value="Mab-21_C"/>
    <property type="match status" value="1"/>
</dbReference>
<dbReference type="InterPro" id="IPR046906">
    <property type="entry name" value="Mab-21_HhH/H2TH-like"/>
</dbReference>
<feature type="domain" description="Mab-21-like nucleotidyltransferase" evidence="3">
    <location>
        <begin position="304"/>
        <end position="489"/>
    </location>
</feature>
<feature type="compositionally biased region" description="Basic and acidic residues" evidence="2">
    <location>
        <begin position="64"/>
        <end position="82"/>
    </location>
</feature>
<dbReference type="SMART" id="SM01265">
    <property type="entry name" value="Mab-21"/>
    <property type="match status" value="1"/>
</dbReference>
<sequence>MNGQRRLSSFPATSPEQTKAKAETKADANGKSKEKRDHQITDSEDQSQERAEDKSAPKRGSRKQRTEKDKDPNDCESEDKPHKTPAPKRTTIHRPSKKQKDLSQSQEISEGKCEENCASTSRRASVPNNANNVDGNDKQDSAKSKQQIKKNDCESEGKPQQTAKSKSDEKPAPKRLSKKQRDALSFDKEAALESSESKSEAKSTKNPGSATETVFPEDASPAVSARSSDRQKKSAKKATATRGQSVDDTLGKVLKATIDKLKIKKSERSNASSYVNNITDKVITHLKQNLTWCEHIERLRTGSYYENLKICEPDEFDVMLTIPVERVDIQKFDTAGAFYSVALKRHPKKHALDRFLKEDKTIQASEMLIEFRDAVKEAVEKLPYQINVQRKKPRCPAVTLEVKMKENGKTIYIDFVLGLKVHRASWPDFTKDGFEIENWLGKKEKDNMKRQPFYLVPKYEGKGNAEHDGLVAKDAWRISFSHVEKEILKRHGQSKTCCEVVGQKCCRKECLKLLKYLLQQLKEDESKSSKMASFCSYHAKTTLLHACATRGTDSEWADSQLDDCFKQLLGDFVQHLRKRHLPNFFIPSHNLLQQASPSSCDFLANEIEFQLDKKFPIFS</sequence>
<evidence type="ECO:0000256" key="1">
    <source>
        <dbReference type="ARBA" id="ARBA00008307"/>
    </source>
</evidence>
<feature type="compositionally biased region" description="Basic and acidic residues" evidence="2">
    <location>
        <begin position="18"/>
        <end position="56"/>
    </location>
</feature>
<dbReference type="GeneID" id="113112671"/>
<evidence type="ECO:0000313" key="5">
    <source>
        <dbReference type="Proteomes" id="UP000515129"/>
    </source>
</evidence>
<evidence type="ECO:0000313" key="6">
    <source>
        <dbReference type="RefSeq" id="XP_026134221.1"/>
    </source>
</evidence>
<feature type="domain" description="Mab-21-like HhH/H2TH-like" evidence="4">
    <location>
        <begin position="506"/>
        <end position="608"/>
    </location>
</feature>
<dbReference type="GO" id="GO:0032481">
    <property type="term" value="P:positive regulation of type I interferon production"/>
    <property type="evidence" value="ECO:0007669"/>
    <property type="project" value="TreeGrafter"/>
</dbReference>